<dbReference type="InterPro" id="IPR036102">
    <property type="entry name" value="OsmC/Ohrsf"/>
</dbReference>
<organism evidence="1 2">
    <name type="scientific">Mycobacterium servetii</name>
    <dbReference type="NCBI Taxonomy" id="3237418"/>
    <lineage>
        <taxon>Bacteria</taxon>
        <taxon>Bacillati</taxon>
        <taxon>Actinomycetota</taxon>
        <taxon>Actinomycetes</taxon>
        <taxon>Mycobacteriales</taxon>
        <taxon>Mycobacteriaceae</taxon>
        <taxon>Mycobacterium</taxon>
    </lineage>
</organism>
<keyword evidence="1" id="KW-0575">Peroxidase</keyword>
<proteinExistence type="predicted"/>
<keyword evidence="1" id="KW-0560">Oxidoreductase</keyword>
<dbReference type="EC" id="1.11.1.-" evidence="1"/>
<protein>
    <submittedName>
        <fullName evidence="1">OsmC family protein</fullName>
        <ecNumber evidence="1">1.11.1.-</ecNumber>
    </submittedName>
</protein>
<sequence length="151" mass="16334">MSERVTQSSSSPTVYRVRAGSIGGGQAEVTAGSETIAFDASWGRQPSGLPGPAELLASAFAACLLKNLERSGQLLPFRYDRAEVDVQARRQDAPPKFVAITWELRLVSDEPQHRVDLLDRNLRRFGTVYNTLSAACAIEGRILTTPTAATS</sequence>
<dbReference type="SUPFAM" id="SSF82784">
    <property type="entry name" value="OsmC-like"/>
    <property type="match status" value="1"/>
</dbReference>
<dbReference type="InterPro" id="IPR003718">
    <property type="entry name" value="OsmC/Ohr_fam"/>
</dbReference>
<dbReference type="Proteomes" id="UP001564760">
    <property type="component" value="Unassembled WGS sequence"/>
</dbReference>
<comment type="caution">
    <text evidence="1">The sequence shown here is derived from an EMBL/GenBank/DDBJ whole genome shotgun (WGS) entry which is preliminary data.</text>
</comment>
<reference evidence="1 2" key="1">
    <citation type="submission" date="2024-08" db="EMBL/GenBank/DDBJ databases">
        <title>Mycobacterium servetensis sp. nov., a novel rapid-growing mycobacterial species recovered from a human patient in Zaragoza, Spain.</title>
        <authorList>
            <person name="Tristancho-Baro A.I."/>
            <person name="Buenestado-Serrano S."/>
            <person name="Garcia De Viedma D."/>
            <person name="Milagro-Beamonte A."/>
            <person name="Burillo N."/>
            <person name="Sanz S."/>
            <person name="Lopez-Calleja A.I."/>
            <person name="Penas-Utrilla D."/>
            <person name="Guardingo M."/>
            <person name="Garcia M.J."/>
            <person name="Vinuelas-Bayon J."/>
        </authorList>
    </citation>
    <scope>NUCLEOTIDE SEQUENCE [LARGE SCALE GENOMIC DNA]</scope>
    <source>
        <strain evidence="2">HUMS_12744610</strain>
    </source>
</reference>
<dbReference type="GO" id="GO:0004601">
    <property type="term" value="F:peroxidase activity"/>
    <property type="evidence" value="ECO:0007669"/>
    <property type="project" value="UniProtKB-KW"/>
</dbReference>
<accession>A0ABV4BWV4</accession>
<dbReference type="EMBL" id="JBGEDP010000001">
    <property type="protein sequence ID" value="MEY8014470.1"/>
    <property type="molecule type" value="Genomic_DNA"/>
</dbReference>
<dbReference type="Gene3D" id="3.30.300.20">
    <property type="match status" value="1"/>
</dbReference>
<dbReference type="RefSeq" id="WP_369736939.1">
    <property type="nucleotide sequence ID" value="NZ_JBGEDP010000001.1"/>
</dbReference>
<gene>
    <name evidence="1" type="ORF">AB8998_05330</name>
</gene>
<dbReference type="InterPro" id="IPR015946">
    <property type="entry name" value="KH_dom-like_a/b"/>
</dbReference>
<keyword evidence="2" id="KW-1185">Reference proteome</keyword>
<name>A0ABV4BWV4_9MYCO</name>
<evidence type="ECO:0000313" key="2">
    <source>
        <dbReference type="Proteomes" id="UP001564760"/>
    </source>
</evidence>
<dbReference type="Pfam" id="PF02566">
    <property type="entry name" value="OsmC"/>
    <property type="match status" value="1"/>
</dbReference>
<evidence type="ECO:0000313" key="1">
    <source>
        <dbReference type="EMBL" id="MEY8014470.1"/>
    </source>
</evidence>